<dbReference type="SUPFAM" id="SSF46785">
    <property type="entry name" value="Winged helix' DNA-binding domain"/>
    <property type="match status" value="1"/>
</dbReference>
<dbReference type="InterPro" id="IPR032675">
    <property type="entry name" value="LRR_dom_sf"/>
</dbReference>
<dbReference type="EMBL" id="ABEU02000018">
    <property type="protein sequence ID" value="PNR34821.1"/>
    <property type="molecule type" value="Genomic_DNA"/>
</dbReference>
<dbReference type="InterPro" id="IPR002182">
    <property type="entry name" value="NB-ARC"/>
</dbReference>
<gene>
    <name evidence="9" type="primary">LOC112295531</name>
    <name evidence="8" type="ORF">PHYPA_022719</name>
</gene>
<evidence type="ECO:0000313" key="10">
    <source>
        <dbReference type="Proteomes" id="UP000006727"/>
    </source>
</evidence>
<dbReference type="InterPro" id="IPR011009">
    <property type="entry name" value="Kinase-like_dom_sf"/>
</dbReference>
<dbReference type="EnsemblPlants" id="Pp3c18_4530V3.1">
    <property type="protein sequence ID" value="Pp3c18_4530V3.1"/>
    <property type="gene ID" value="Pp3c18_4530"/>
</dbReference>
<dbReference type="PROSITE" id="PS00108">
    <property type="entry name" value="PROTEIN_KINASE_ST"/>
    <property type="match status" value="1"/>
</dbReference>
<dbReference type="Gene3D" id="3.40.850.10">
    <property type="entry name" value="Kinesin motor domain"/>
    <property type="match status" value="1"/>
</dbReference>
<keyword evidence="4" id="KW-0505">Motor protein</keyword>
<evidence type="ECO:0000256" key="4">
    <source>
        <dbReference type="ARBA" id="ARBA00023175"/>
    </source>
</evidence>
<name>A0A2K1IZX2_PHYPA</name>
<dbReference type="GO" id="GO:0008017">
    <property type="term" value="F:microtubule binding"/>
    <property type="evidence" value="ECO:0007669"/>
    <property type="project" value="InterPro"/>
</dbReference>
<evidence type="ECO:0000256" key="3">
    <source>
        <dbReference type="ARBA" id="ARBA00022821"/>
    </source>
</evidence>
<dbReference type="Pfam" id="PF00225">
    <property type="entry name" value="Kinesin"/>
    <property type="match status" value="1"/>
</dbReference>
<dbReference type="SUPFAM" id="SSF56112">
    <property type="entry name" value="Protein kinase-like (PK-like)"/>
    <property type="match status" value="1"/>
</dbReference>
<dbReference type="PaxDb" id="3218-PP1S17_81V6.1"/>
<dbReference type="InterPro" id="IPR042197">
    <property type="entry name" value="Apaf_helical"/>
</dbReference>
<evidence type="ECO:0000256" key="5">
    <source>
        <dbReference type="PROSITE-ProRule" id="PRU00283"/>
    </source>
</evidence>
<reference evidence="9" key="3">
    <citation type="submission" date="2020-12" db="UniProtKB">
        <authorList>
            <consortium name="EnsemblPlants"/>
        </authorList>
    </citation>
    <scope>IDENTIFICATION</scope>
</reference>
<evidence type="ECO:0000259" key="7">
    <source>
        <dbReference type="PROSITE" id="PS50067"/>
    </source>
</evidence>
<dbReference type="SUPFAM" id="SSF52058">
    <property type="entry name" value="L domain-like"/>
    <property type="match status" value="3"/>
</dbReference>
<feature type="domain" description="Protein kinase" evidence="6">
    <location>
        <begin position="240"/>
        <end position="523"/>
    </location>
</feature>
<dbReference type="GO" id="GO:0007018">
    <property type="term" value="P:microtubule-based movement"/>
    <property type="evidence" value="ECO:0007669"/>
    <property type="project" value="InterPro"/>
</dbReference>
<dbReference type="Pfam" id="PF23282">
    <property type="entry name" value="WHD_ROQ1"/>
    <property type="match status" value="1"/>
</dbReference>
<dbReference type="InterPro" id="IPR055414">
    <property type="entry name" value="LRR_R13L4/SHOC2-like"/>
</dbReference>
<evidence type="ECO:0000259" key="6">
    <source>
        <dbReference type="PROSITE" id="PS50011"/>
    </source>
</evidence>
<dbReference type="SMART" id="SM00220">
    <property type="entry name" value="S_TKc"/>
    <property type="match status" value="1"/>
</dbReference>
<dbReference type="InterPro" id="IPR036961">
    <property type="entry name" value="Kinesin_motor_dom_sf"/>
</dbReference>
<dbReference type="Gene3D" id="1.10.10.10">
    <property type="entry name" value="Winged helix-like DNA-binding domain superfamily/Winged helix DNA-binding domain"/>
    <property type="match status" value="1"/>
</dbReference>
<protein>
    <recommendedName>
        <fullName evidence="11">Protein kinase domain-containing protein</fullName>
    </recommendedName>
</protein>
<dbReference type="PANTHER" id="PTHR47186:SF3">
    <property type="entry name" value="OS09G0267800 PROTEIN"/>
    <property type="match status" value="1"/>
</dbReference>
<evidence type="ECO:0008006" key="11">
    <source>
        <dbReference type="Google" id="ProtNLM"/>
    </source>
</evidence>
<dbReference type="Proteomes" id="UP000006727">
    <property type="component" value="Chromosome 18"/>
</dbReference>
<dbReference type="Gene3D" id="1.10.8.430">
    <property type="entry name" value="Helical domain of apoptotic protease-activating factors"/>
    <property type="match status" value="1"/>
</dbReference>
<dbReference type="Gene3D" id="3.80.10.10">
    <property type="entry name" value="Ribonuclease Inhibitor"/>
    <property type="match status" value="6"/>
</dbReference>
<dbReference type="GO" id="GO:0004672">
    <property type="term" value="F:protein kinase activity"/>
    <property type="evidence" value="ECO:0007669"/>
    <property type="project" value="InterPro"/>
</dbReference>
<dbReference type="Gene3D" id="3.40.50.300">
    <property type="entry name" value="P-loop containing nucleotide triphosphate hydrolases"/>
    <property type="match status" value="1"/>
</dbReference>
<dbReference type="Pfam" id="PF23598">
    <property type="entry name" value="LRR_14"/>
    <property type="match status" value="4"/>
</dbReference>
<dbReference type="Gene3D" id="1.10.510.10">
    <property type="entry name" value="Transferase(Phosphotransferase) domain 1"/>
    <property type="match status" value="1"/>
</dbReference>
<dbReference type="InterPro" id="IPR036388">
    <property type="entry name" value="WH-like_DNA-bd_sf"/>
</dbReference>
<dbReference type="GO" id="GO:0003777">
    <property type="term" value="F:microtubule motor activity"/>
    <property type="evidence" value="ECO:0007669"/>
    <property type="project" value="InterPro"/>
</dbReference>
<dbReference type="Pfam" id="PF00069">
    <property type="entry name" value="Pkinase"/>
    <property type="match status" value="1"/>
</dbReference>
<dbReference type="PROSITE" id="PS50011">
    <property type="entry name" value="PROTEIN_KINASE_DOM"/>
    <property type="match status" value="1"/>
</dbReference>
<accession>A0A2K1IZX2</accession>
<dbReference type="InterPro" id="IPR001752">
    <property type="entry name" value="Kinesin_motor_dom"/>
</dbReference>
<dbReference type="Gramene" id="Pp3c18_4530V3.1">
    <property type="protein sequence ID" value="Pp3c18_4530V3.1"/>
    <property type="gene ID" value="Pp3c18_4530"/>
</dbReference>
<dbReference type="PANTHER" id="PTHR47186">
    <property type="entry name" value="LEUCINE-RICH REPEAT-CONTAINING PROTEIN 57"/>
    <property type="match status" value="1"/>
</dbReference>
<keyword evidence="2" id="KW-0677">Repeat</keyword>
<dbReference type="SUPFAM" id="SSF52540">
    <property type="entry name" value="P-loop containing nucleoside triphosphate hydrolases"/>
    <property type="match status" value="2"/>
</dbReference>
<keyword evidence="10" id="KW-1185">Reference proteome</keyword>
<comment type="similarity">
    <text evidence="5">Belongs to the TRAFAC class myosin-kinesin ATPase superfamily. Kinesin family.</text>
</comment>
<dbReference type="PROSITE" id="PS50067">
    <property type="entry name" value="KINESIN_MOTOR_2"/>
    <property type="match status" value="1"/>
</dbReference>
<comment type="caution">
    <text evidence="5">Lacks conserved residue(s) required for the propagation of feature annotation.</text>
</comment>
<dbReference type="Pfam" id="PF00931">
    <property type="entry name" value="NB-ARC"/>
    <property type="match status" value="1"/>
</dbReference>
<reference evidence="8 10" key="1">
    <citation type="journal article" date="2008" name="Science">
        <title>The Physcomitrella genome reveals evolutionary insights into the conquest of land by plants.</title>
        <authorList>
            <person name="Rensing S."/>
            <person name="Lang D."/>
            <person name="Zimmer A."/>
            <person name="Terry A."/>
            <person name="Salamov A."/>
            <person name="Shapiro H."/>
            <person name="Nishiyama T."/>
            <person name="Perroud P.-F."/>
            <person name="Lindquist E."/>
            <person name="Kamisugi Y."/>
            <person name="Tanahashi T."/>
            <person name="Sakakibara K."/>
            <person name="Fujita T."/>
            <person name="Oishi K."/>
            <person name="Shin-I T."/>
            <person name="Kuroki Y."/>
            <person name="Toyoda A."/>
            <person name="Suzuki Y."/>
            <person name="Hashimoto A."/>
            <person name="Yamaguchi K."/>
            <person name="Sugano A."/>
            <person name="Kohara Y."/>
            <person name="Fujiyama A."/>
            <person name="Anterola A."/>
            <person name="Aoki S."/>
            <person name="Ashton N."/>
            <person name="Barbazuk W.B."/>
            <person name="Barker E."/>
            <person name="Bennetzen J."/>
            <person name="Bezanilla M."/>
            <person name="Blankenship R."/>
            <person name="Cho S.H."/>
            <person name="Dutcher S."/>
            <person name="Estelle M."/>
            <person name="Fawcett J.A."/>
            <person name="Gundlach H."/>
            <person name="Hanada K."/>
            <person name="Heyl A."/>
            <person name="Hicks K.A."/>
            <person name="Hugh J."/>
            <person name="Lohr M."/>
            <person name="Mayer K."/>
            <person name="Melkozernov A."/>
            <person name="Murata T."/>
            <person name="Nelson D."/>
            <person name="Pils B."/>
            <person name="Prigge M."/>
            <person name="Reiss B."/>
            <person name="Renner T."/>
            <person name="Rombauts S."/>
            <person name="Rushton P."/>
            <person name="Sanderfoot A."/>
            <person name="Schween G."/>
            <person name="Shiu S.-H."/>
            <person name="Stueber K."/>
            <person name="Theodoulou F.L."/>
            <person name="Tu H."/>
            <person name="Van de Peer Y."/>
            <person name="Verrier P.J."/>
            <person name="Waters E."/>
            <person name="Wood A."/>
            <person name="Yang L."/>
            <person name="Cove D."/>
            <person name="Cuming A."/>
            <person name="Hasebe M."/>
            <person name="Lucas S."/>
            <person name="Mishler D.B."/>
            <person name="Reski R."/>
            <person name="Grigoriev I."/>
            <person name="Quatrano R.S."/>
            <person name="Boore J.L."/>
        </authorList>
    </citation>
    <scope>NUCLEOTIDE SEQUENCE [LARGE SCALE GENOMIC DNA]</scope>
    <source>
        <strain evidence="9 10">cv. Gransden 2004</strain>
    </source>
</reference>
<proteinExistence type="inferred from homology"/>
<dbReference type="GO" id="GO:0005524">
    <property type="term" value="F:ATP binding"/>
    <property type="evidence" value="ECO:0007669"/>
    <property type="project" value="InterPro"/>
</dbReference>
<evidence type="ECO:0000256" key="1">
    <source>
        <dbReference type="ARBA" id="ARBA00022614"/>
    </source>
</evidence>
<dbReference type="GO" id="GO:0006952">
    <property type="term" value="P:defense response"/>
    <property type="evidence" value="ECO:0007669"/>
    <property type="project" value="UniProtKB-KW"/>
</dbReference>
<dbReference type="InterPro" id="IPR027417">
    <property type="entry name" value="P-loop_NTPase"/>
</dbReference>
<evidence type="ECO:0000313" key="9">
    <source>
        <dbReference type="EnsemblPlants" id="Pp3c18_4530V3.1"/>
    </source>
</evidence>
<keyword evidence="1" id="KW-0433">Leucine-rich repeat</keyword>
<reference evidence="8 10" key="2">
    <citation type="journal article" date="2018" name="Plant J.">
        <title>The Physcomitrella patens chromosome-scale assembly reveals moss genome structure and evolution.</title>
        <authorList>
            <person name="Lang D."/>
            <person name="Ullrich K.K."/>
            <person name="Murat F."/>
            <person name="Fuchs J."/>
            <person name="Jenkins J."/>
            <person name="Haas F.B."/>
            <person name="Piednoel M."/>
            <person name="Gundlach H."/>
            <person name="Van Bel M."/>
            <person name="Meyberg R."/>
            <person name="Vives C."/>
            <person name="Morata J."/>
            <person name="Symeonidi A."/>
            <person name="Hiss M."/>
            <person name="Muchero W."/>
            <person name="Kamisugi Y."/>
            <person name="Saleh O."/>
            <person name="Blanc G."/>
            <person name="Decker E.L."/>
            <person name="van Gessel N."/>
            <person name="Grimwood J."/>
            <person name="Hayes R.D."/>
            <person name="Graham S.W."/>
            <person name="Gunter L.E."/>
            <person name="McDaniel S.F."/>
            <person name="Hoernstein S.N.W."/>
            <person name="Larsson A."/>
            <person name="Li F.W."/>
            <person name="Perroud P.F."/>
            <person name="Phillips J."/>
            <person name="Ranjan P."/>
            <person name="Rokshar D.S."/>
            <person name="Rothfels C.J."/>
            <person name="Schneider L."/>
            <person name="Shu S."/>
            <person name="Stevenson D.W."/>
            <person name="Thummler F."/>
            <person name="Tillich M."/>
            <person name="Villarreal Aguilar J.C."/>
            <person name="Widiez T."/>
            <person name="Wong G.K."/>
            <person name="Wymore A."/>
            <person name="Zhang Y."/>
            <person name="Zimmer A.D."/>
            <person name="Quatrano R.S."/>
            <person name="Mayer K.F.X."/>
            <person name="Goodstein D."/>
            <person name="Casacuberta J.M."/>
            <person name="Vandepoele K."/>
            <person name="Reski R."/>
            <person name="Cuming A.C."/>
            <person name="Tuskan G.A."/>
            <person name="Maumus F."/>
            <person name="Salse J."/>
            <person name="Schmutz J."/>
            <person name="Rensing S.A."/>
        </authorList>
    </citation>
    <scope>NUCLEOTIDE SEQUENCE [LARGE SCALE GENOMIC DNA]</scope>
    <source>
        <strain evidence="9 10">cv. Gransden 2004</strain>
    </source>
</reference>
<evidence type="ECO:0000256" key="2">
    <source>
        <dbReference type="ARBA" id="ARBA00022737"/>
    </source>
</evidence>
<feature type="domain" description="Kinesin motor" evidence="7">
    <location>
        <begin position="1988"/>
        <end position="2075"/>
    </location>
</feature>
<dbReference type="InterPro" id="IPR036390">
    <property type="entry name" value="WH_DNA-bd_sf"/>
</dbReference>
<dbReference type="PRINTS" id="PR00364">
    <property type="entry name" value="DISEASERSIST"/>
</dbReference>
<organism evidence="8">
    <name type="scientific">Physcomitrium patens</name>
    <name type="common">Spreading-leaved earth moss</name>
    <name type="synonym">Physcomitrella patens</name>
    <dbReference type="NCBI Taxonomy" id="3218"/>
    <lineage>
        <taxon>Eukaryota</taxon>
        <taxon>Viridiplantae</taxon>
        <taxon>Streptophyta</taxon>
        <taxon>Embryophyta</taxon>
        <taxon>Bryophyta</taxon>
        <taxon>Bryophytina</taxon>
        <taxon>Bryopsida</taxon>
        <taxon>Funariidae</taxon>
        <taxon>Funariales</taxon>
        <taxon>Funariaceae</taxon>
        <taxon>Physcomitrium</taxon>
    </lineage>
</organism>
<dbReference type="InterPro" id="IPR058192">
    <property type="entry name" value="WHD_ROQ1-like"/>
</dbReference>
<dbReference type="InterPro" id="IPR008271">
    <property type="entry name" value="Ser/Thr_kinase_AS"/>
</dbReference>
<evidence type="ECO:0000313" key="8">
    <source>
        <dbReference type="EMBL" id="PNR34821.1"/>
    </source>
</evidence>
<dbReference type="GO" id="GO:0043531">
    <property type="term" value="F:ADP binding"/>
    <property type="evidence" value="ECO:0007669"/>
    <property type="project" value="InterPro"/>
</dbReference>
<sequence>MGYLLELFKKFIYMVWGYLHGLFMSRSSSTMEQYEKMSNIQGICGDTWEGSKVYIGAFKVLLKKKNMLNRNQCTNLCKKIENVTKVFDHLMTCTNDKLEFGLLLSELFFIMNKSYFLVKKCGKPNWCEEAIFQFNNKETFRELILDLKCCSDIASNFLLKHYPNKFEDIIFATFNVATCQEVEVDVIFLHELLIHASKEEDFEHHASVKHLLQRYKDLYYIEIGELDALNFTIDMTSLEIIEYVKGKPGTFGEVYKSKWLGLLCATKKIDVAYDKLFIKEVNILASISHPNLITYYFAMKDSVNGSVESFETKDKKEYLYIGMELMENNLSNMLKEEKEVSYIFLIDIMHQIAKGMCYLHDMHIAHRDLKPENILVNIVESKIKNKIVRHAIVKVIDFGMSKIEVGRNSIATENNYIYGTPKYMAPEALKNRFQTMAMCPFEADVYSFAMICSKILSKKDPFYDALGMKDILERIEKGERLKLPSNCDDLIELIRECWRLNPLHRPKFATICERLNLLKCKFLVGMNVPNAPYFGVSKNNYHQNEELQQILYQLPKVLCLIGMGGIGKTTIAKAMLADVKDIYDASCFVECIENGVDCFTTSCNILEQFKVKSKPRNVEEAQKMLKSFLMKNKTIFVFDNVKNQSQIEDVVPMDDIYASNGSTLVTTTRDSKTIEHYGKEVCIINIEELNEETSMKLFNTHSCGQENLPNELVEVGEKIVKACHGLPLSLKVMGAFLRENKRLRCWERALQKLKRGRELDGDENNSNYKIWKILRVSFDNLKDEEKKMFMDICCFFSSDVYPQGMSKGRALRMWANSQKNIFEQDMEVILNTLIYQSLVKIDKDKIIRIHDQLQDMGRNIVEKEMEYKYTRMWNLNVDLFYGFSNKLEGLFYNNVNNNIISKIRSDSFSSLQFLSCTIGDFAPNIIIRILSIFFVLIKHSLSLKCFLLDMPKKKKLPRESTNKALQMLHDIDVWKKLESLNILQLRNCSFIEIFPNSFFRIATLLELDLEGCSNLTMVPNDLEYMTSLKILNLKDCKQLHSLPTSIGSLLYLKNFNISGCSNLTSLPNELGNLISLTYFDVSWCSSLTTLPNELGNLRSLITFDIRICSSLTSLPNEFGNLTSLTTFIIRGCSSLTSLPNELGNLISLTYFDVSWCSSLTSLPNELGNLTSLTTFIIKGCSGLTSLPNELRNLTSLTTFDVSRCSSLTSLPNELGNLTSLTTFIIRGCSSLTSLPNELGNLISLTKFDISECSRLTSLLNKLGNLTSLTTFDIRECSRLTSLPNELGNLTSLTTFDICECSKLTSLPNELGNLTSLTTFDISECSSLTSLPNELGNLTSLTIFFIRRCSSLTSLPNELGNLTSLTKFDISECSRLTSLSNELGNLTSLTTFFIRRCLSLTSLPNELGNLISLTYFDVSWCSSLISLPNKLSNLTSLTTFIVKGCSGLTLLPNELGNLTSLTTFDISRCSSLTSLPNELGNLTSLTTFIIRGCSSLTSLPNELGNLTSLTKFDISECSRLTSLPNELGNLTSLTTFFIRRCSSLTSLPNELANLTSLTIFDISRYSSLTSLPHEFGNLTSLTTLCMWGCLSLTSLRNELGNLISLTYFDASWCSSLTSLPNELGNLTSLTTFIIKGCSRLTSLANELSNLTSLTTFDVSRCSSLTSLPNELGNLTSLTTFIIRGCSSLTSLPNELGNLTSLTKFDISECSRLTSLPNELGNLTSLTTFFIRRCSSLTSLPNELGNLTSLTTFDICECTSLTSLPNELGNPTSLTTFIIKRCSSLTSLPNELGILTSLTKFDINECSSLISLPNELSNFTSLTTFDISECSSLTSLSNKLGNLISLTYFDVSWCSSLTSLPNESGNLTSSTKFDINESSSLISLPNELGNLMSLTYFNVSWKYSSLILLPNELSNLTSLTKFDISGCLNLTSLPNELGNLTSLTKFEISECTSLTLFSNEMSIWSTKDMPGLRKVGQKNRTIGATTLNNILIVHVYGIDLESRVVLRKSLHLIELTRSEQVDRSKATSDRLKEVQYINKSLSILSNITVAMVQKSSHMFYTNNKLLQLLEDSLGIGR</sequence>
<dbReference type="InterPro" id="IPR000719">
    <property type="entry name" value="Prot_kinase_dom"/>
</dbReference>
<keyword evidence="3" id="KW-0611">Plant defense</keyword>